<feature type="domain" description="Hermes trasposase DNA-binding" evidence="1">
    <location>
        <begin position="106"/>
        <end position="140"/>
    </location>
</feature>
<evidence type="ECO:0000313" key="3">
    <source>
        <dbReference type="Proteomes" id="UP000663828"/>
    </source>
</evidence>
<proteinExistence type="predicted"/>
<name>A0A816B7L9_ADIRI</name>
<evidence type="ECO:0000259" key="1">
    <source>
        <dbReference type="Pfam" id="PF10683"/>
    </source>
</evidence>
<protein>
    <recommendedName>
        <fullName evidence="1">Hermes trasposase DNA-binding domain-containing protein</fullName>
    </recommendedName>
</protein>
<accession>A0A816B7L9</accession>
<organism evidence="2 3">
    <name type="scientific">Adineta ricciae</name>
    <name type="common">Rotifer</name>
    <dbReference type="NCBI Taxonomy" id="249248"/>
    <lineage>
        <taxon>Eukaryota</taxon>
        <taxon>Metazoa</taxon>
        <taxon>Spiralia</taxon>
        <taxon>Gnathifera</taxon>
        <taxon>Rotifera</taxon>
        <taxon>Eurotatoria</taxon>
        <taxon>Bdelloidea</taxon>
        <taxon>Adinetida</taxon>
        <taxon>Adinetidae</taxon>
        <taxon>Adineta</taxon>
    </lineage>
</organism>
<keyword evidence="3" id="KW-1185">Reference proteome</keyword>
<dbReference type="Proteomes" id="UP000663828">
    <property type="component" value="Unassembled WGS sequence"/>
</dbReference>
<comment type="caution">
    <text evidence="2">The sequence shown here is derived from an EMBL/GenBank/DDBJ whole genome shotgun (WGS) entry which is preliminary data.</text>
</comment>
<dbReference type="Pfam" id="PF10683">
    <property type="entry name" value="DBD_Tnp_Hermes"/>
    <property type="match status" value="1"/>
</dbReference>
<dbReference type="Gene3D" id="1.10.10.1070">
    <property type="entry name" value="Zinc finger, BED domain-containing"/>
    <property type="match status" value="1"/>
</dbReference>
<reference evidence="2" key="1">
    <citation type="submission" date="2021-02" db="EMBL/GenBank/DDBJ databases">
        <authorList>
            <person name="Nowell W R."/>
        </authorList>
    </citation>
    <scope>NUCLEOTIDE SEQUENCE</scope>
</reference>
<dbReference type="InterPro" id="IPR018473">
    <property type="entry name" value="Hermes_transposase_DNA-db"/>
</dbReference>
<dbReference type="SUPFAM" id="SSF140996">
    <property type="entry name" value="Hermes dimerisation domain"/>
    <property type="match status" value="1"/>
</dbReference>
<sequence>MDTDVVLLPPEAPLTSETVKFLLQSDKEKYTIIRNETSTLTAEWWRAFGYPSKLGENGEHQRTKGFISCFKFFNTFIYNSSSGTARLNQHGFKKNSKLSDKETDNIKHLSAQWICHDLRPFSTIDDIGFRNLAQELIRIGHK</sequence>
<gene>
    <name evidence="2" type="ORF">XAT740_LOCUS48432</name>
</gene>
<evidence type="ECO:0000313" key="2">
    <source>
        <dbReference type="EMBL" id="CAF1607266.1"/>
    </source>
</evidence>
<dbReference type="AlphaFoldDB" id="A0A816B7L9"/>
<dbReference type="EMBL" id="CAJNOR010006943">
    <property type="protein sequence ID" value="CAF1607266.1"/>
    <property type="molecule type" value="Genomic_DNA"/>
</dbReference>